<evidence type="ECO:0000256" key="1">
    <source>
        <dbReference type="ARBA" id="ARBA00001954"/>
    </source>
</evidence>
<keyword evidence="6" id="KW-1185">Reference proteome</keyword>
<dbReference type="Proteomes" id="UP000324285">
    <property type="component" value="Chromosome"/>
</dbReference>
<dbReference type="OrthoDB" id="479699at2"/>
<keyword evidence="2" id="KW-0479">Metal-binding</keyword>
<dbReference type="RefSeq" id="WP_149286733.1">
    <property type="nucleotide sequence ID" value="NZ_CP038437.2"/>
</dbReference>
<dbReference type="PANTHER" id="PTHR13096:SF8">
    <property type="entry name" value="RIBOSOMAL OXYGENASE 1"/>
    <property type="match status" value="1"/>
</dbReference>
<dbReference type="AlphaFoldDB" id="A0A5C1NLL1"/>
<sequence length="365" mass="41414">MNIYNNVYHALHDLKSRKSTHGKLQELPFLFGFKEVGEILNSPITRSIQIRVVQNGRLVPRKDYTRSYSLGRDTIHDALDNDRIVDLIINGATVAIDSLEYLSSDIQSICKKMSEIFGISATATAYITPPHRPGLMPHTDEEEILVIQTSGSKNWRYSPPSDDIAYSEIVGNDILSNSTSVMLKKGYTLCLPSGAPHEANTGYEASIHLTFSVEKERYSDLIKSIIEIEEKNRNPLLTTQFSHVEEVNRIKLRKALIKIYNSIDDHEIGTGDVKKDHCYTSWDNLQGKEIKINLLEDIHMTESSERLIIESNSMPGRIILTRDVKAFLEELKEKKYKLLNEKNKGHIGKLLFVLSGYNVIKIEIA</sequence>
<evidence type="ECO:0000313" key="6">
    <source>
        <dbReference type="Proteomes" id="UP000324285"/>
    </source>
</evidence>
<dbReference type="SUPFAM" id="SSF51197">
    <property type="entry name" value="Clavaminate synthase-like"/>
    <property type="match status" value="1"/>
</dbReference>
<evidence type="ECO:0000259" key="4">
    <source>
        <dbReference type="Pfam" id="PF08007"/>
    </source>
</evidence>
<dbReference type="InterPro" id="IPR003347">
    <property type="entry name" value="JmjC_dom"/>
</dbReference>
<accession>A0A5C1NLL1</accession>
<dbReference type="InterPro" id="IPR039994">
    <property type="entry name" value="NO66-like"/>
</dbReference>
<dbReference type="GO" id="GO:0046872">
    <property type="term" value="F:metal ion binding"/>
    <property type="evidence" value="ECO:0007669"/>
    <property type="project" value="UniProtKB-KW"/>
</dbReference>
<dbReference type="Gene3D" id="2.60.120.650">
    <property type="entry name" value="Cupin"/>
    <property type="match status" value="1"/>
</dbReference>
<evidence type="ECO:0000256" key="3">
    <source>
        <dbReference type="ARBA" id="ARBA00023004"/>
    </source>
</evidence>
<feature type="domain" description="JmjC" evidence="4">
    <location>
        <begin position="107"/>
        <end position="220"/>
    </location>
</feature>
<name>A0A5C1NLL1_9GAMM</name>
<dbReference type="Pfam" id="PF08007">
    <property type="entry name" value="JmjC_2"/>
    <property type="match status" value="1"/>
</dbReference>
<gene>
    <name evidence="5" type="ORF">E4T21_20115</name>
</gene>
<proteinExistence type="predicted"/>
<protein>
    <recommendedName>
        <fullName evidence="4">JmjC domain-containing protein</fullName>
    </recommendedName>
</protein>
<dbReference type="PANTHER" id="PTHR13096">
    <property type="entry name" value="MINA53 MYC INDUCED NUCLEAR ANTIGEN"/>
    <property type="match status" value="1"/>
</dbReference>
<dbReference type="GO" id="GO:0032453">
    <property type="term" value="F:histone H3K4 demethylase activity"/>
    <property type="evidence" value="ECO:0007669"/>
    <property type="project" value="TreeGrafter"/>
</dbReference>
<dbReference type="KEGG" id="hbh:E4T21_20115"/>
<evidence type="ECO:0000256" key="2">
    <source>
        <dbReference type="ARBA" id="ARBA00022723"/>
    </source>
</evidence>
<dbReference type="EMBL" id="CP038437">
    <property type="protein sequence ID" value="QEM83611.1"/>
    <property type="molecule type" value="Genomic_DNA"/>
</dbReference>
<evidence type="ECO:0000313" key="5">
    <source>
        <dbReference type="EMBL" id="QEM83611.1"/>
    </source>
</evidence>
<keyword evidence="3" id="KW-0408">Iron</keyword>
<organism evidence="5 6">
    <name type="scientific">Halomonas binhaiensis</name>
    <dbReference type="NCBI Taxonomy" id="2562282"/>
    <lineage>
        <taxon>Bacteria</taxon>
        <taxon>Pseudomonadati</taxon>
        <taxon>Pseudomonadota</taxon>
        <taxon>Gammaproteobacteria</taxon>
        <taxon>Oceanospirillales</taxon>
        <taxon>Halomonadaceae</taxon>
        <taxon>Halomonas</taxon>
    </lineage>
</organism>
<reference evidence="5" key="1">
    <citation type="submission" date="2021-02" db="EMBL/GenBank/DDBJ databases">
        <title>Strain Y2R2, a novel species of the genus Halomonas.</title>
        <authorList>
            <person name="Huang H."/>
        </authorList>
    </citation>
    <scope>NUCLEOTIDE SEQUENCE</scope>
    <source>
        <strain evidence="5">Y2R2</strain>
    </source>
</reference>
<comment type="cofactor">
    <cofactor evidence="1">
        <name>Fe(2+)</name>
        <dbReference type="ChEBI" id="CHEBI:29033"/>
    </cofactor>
</comment>
<dbReference type="GO" id="GO:0051864">
    <property type="term" value="F:histone H3K36 demethylase activity"/>
    <property type="evidence" value="ECO:0007669"/>
    <property type="project" value="TreeGrafter"/>
</dbReference>